<evidence type="ECO:0000313" key="6">
    <source>
        <dbReference type="EMBL" id="MEO3940279.1"/>
    </source>
</evidence>
<keyword evidence="7" id="KW-1185">Reference proteome</keyword>
<evidence type="ECO:0000256" key="1">
    <source>
        <dbReference type="ARBA" id="ARBA00010928"/>
    </source>
</evidence>
<dbReference type="PANTHER" id="PTHR22604:SF105">
    <property type="entry name" value="TRANS-1,2-DIHYDROBENZENE-1,2-DIOL DEHYDROGENASE"/>
    <property type="match status" value="1"/>
</dbReference>
<gene>
    <name evidence="6" type="ORF">V3C41_04270</name>
</gene>
<dbReference type="SUPFAM" id="SSF55347">
    <property type="entry name" value="Glyceraldehyde-3-phosphate dehydrogenase-like, C-terminal domain"/>
    <property type="match status" value="1"/>
</dbReference>
<evidence type="ECO:0000256" key="3">
    <source>
        <dbReference type="ARBA" id="ARBA00023027"/>
    </source>
</evidence>
<dbReference type="Gene3D" id="3.40.50.720">
    <property type="entry name" value="NAD(P)-binding Rossmann-like Domain"/>
    <property type="match status" value="1"/>
</dbReference>
<dbReference type="SUPFAM" id="SSF51735">
    <property type="entry name" value="NAD(P)-binding Rossmann-fold domains"/>
    <property type="match status" value="1"/>
</dbReference>
<evidence type="ECO:0000313" key="7">
    <source>
        <dbReference type="Proteomes" id="UP001448614"/>
    </source>
</evidence>
<dbReference type="PANTHER" id="PTHR22604">
    <property type="entry name" value="OXIDOREDUCTASES"/>
    <property type="match status" value="1"/>
</dbReference>
<proteinExistence type="inferred from homology"/>
<comment type="similarity">
    <text evidence="1">Belongs to the Gfo/Idh/MocA family.</text>
</comment>
<dbReference type="Gene3D" id="3.30.360.10">
    <property type="entry name" value="Dihydrodipicolinate Reductase, domain 2"/>
    <property type="match status" value="1"/>
</dbReference>
<reference evidence="6 7" key="1">
    <citation type="journal article" date="2024" name="Appl. Microbiol. Biotechnol.">
        <title>Biosynthetic gene clusters with biotechnological applications in novel Antarctic isolates from Actinomycetota.</title>
        <authorList>
            <person name="Bruna P."/>
            <person name="Nunez-Montero K."/>
            <person name="Contreras M.J."/>
            <person name="Leal K."/>
            <person name="Garcia M."/>
            <person name="Abanto M."/>
            <person name="Barrientos L."/>
        </authorList>
    </citation>
    <scope>NUCLEOTIDE SEQUENCE [LARGE SCALE GENOMIC DNA]</scope>
    <source>
        <strain evidence="6 7">Se16.17</strain>
    </source>
</reference>
<keyword evidence="2" id="KW-0560">Oxidoreductase</keyword>
<accession>A0ABV0GP18</accession>
<dbReference type="Pfam" id="PF01408">
    <property type="entry name" value="GFO_IDH_MocA"/>
    <property type="match status" value="1"/>
</dbReference>
<dbReference type="InterPro" id="IPR000683">
    <property type="entry name" value="Gfo/Idh/MocA-like_OxRdtase_N"/>
</dbReference>
<dbReference type="EMBL" id="JBBMFV010000004">
    <property type="protein sequence ID" value="MEO3940279.1"/>
    <property type="molecule type" value="Genomic_DNA"/>
</dbReference>
<evidence type="ECO:0000256" key="2">
    <source>
        <dbReference type="ARBA" id="ARBA00023002"/>
    </source>
</evidence>
<dbReference type="InterPro" id="IPR050984">
    <property type="entry name" value="Gfo/Idh/MocA_domain"/>
</dbReference>
<dbReference type="InterPro" id="IPR036291">
    <property type="entry name" value="NAD(P)-bd_dom_sf"/>
</dbReference>
<keyword evidence="3" id="KW-0520">NAD</keyword>
<dbReference type="Proteomes" id="UP001448614">
    <property type="component" value="Unassembled WGS sequence"/>
</dbReference>
<feature type="domain" description="GFO/IDH/MocA-like oxidoreductase" evidence="5">
    <location>
        <begin position="140"/>
        <end position="253"/>
    </location>
</feature>
<sequence length="345" mass="36609">MTLSNGTSDGTIRWGILGTGFIAGLQAKDLKENGFTVQAVGSRSLESSGSFAGEYGVATAHGSYEDLVADPMVDVVYVATPHPFHHANALLALNAGKHVLVEKSFTMNAREAQEIVDLAGSKGLVVLEAMWTRFLPHMIRIREIIAAGTIGEVRKVVATHNQSLPKDPAHRLNDPALGGGALLDLGIYPISFAFDILGTPASIKASASMSATGVDRQTAAVFEYPNGAQAIVDCELDAASANRAMVIGTDGWIDIEHTWYNPVPFTVFAVDGTVVERYEQPVNSRGMQYQAAELERLIRAGSTAGTILPPGETVAIMAAMDEIRQQIGLRYAADSEEAGSEGGPQ</sequence>
<feature type="domain" description="Gfo/Idh/MocA-like oxidoreductase N-terminal" evidence="4">
    <location>
        <begin position="12"/>
        <end position="127"/>
    </location>
</feature>
<comment type="caution">
    <text evidence="6">The sequence shown here is derived from an EMBL/GenBank/DDBJ whole genome shotgun (WGS) entry which is preliminary data.</text>
</comment>
<dbReference type="RefSeq" id="WP_026541860.1">
    <property type="nucleotide sequence ID" value="NZ_JBBMFV010000004.1"/>
</dbReference>
<name>A0ABV0GP18_PAENI</name>
<protein>
    <submittedName>
        <fullName evidence="6">Gfo/Idh/MocA family oxidoreductase</fullName>
    </submittedName>
</protein>
<dbReference type="Pfam" id="PF22725">
    <property type="entry name" value="GFO_IDH_MocA_C3"/>
    <property type="match status" value="1"/>
</dbReference>
<evidence type="ECO:0000259" key="4">
    <source>
        <dbReference type="Pfam" id="PF01408"/>
    </source>
</evidence>
<dbReference type="InterPro" id="IPR055170">
    <property type="entry name" value="GFO_IDH_MocA-like_dom"/>
</dbReference>
<evidence type="ECO:0000259" key="5">
    <source>
        <dbReference type="Pfam" id="PF22725"/>
    </source>
</evidence>
<organism evidence="6 7">
    <name type="scientific">Paenarthrobacter nicotinovorans</name>
    <name type="common">Arthrobacter nicotinovorans</name>
    <dbReference type="NCBI Taxonomy" id="29320"/>
    <lineage>
        <taxon>Bacteria</taxon>
        <taxon>Bacillati</taxon>
        <taxon>Actinomycetota</taxon>
        <taxon>Actinomycetes</taxon>
        <taxon>Micrococcales</taxon>
        <taxon>Micrococcaceae</taxon>
        <taxon>Paenarthrobacter</taxon>
    </lineage>
</organism>